<dbReference type="InterPro" id="IPR049326">
    <property type="entry name" value="Rhodopsin_dom_fungi"/>
</dbReference>
<dbReference type="Pfam" id="PF20684">
    <property type="entry name" value="Fung_rhodopsin"/>
    <property type="match status" value="1"/>
</dbReference>
<protein>
    <recommendedName>
        <fullName evidence="3">Rhodopsin domain-containing protein</fullName>
    </recommendedName>
</protein>
<organism evidence="4 5">
    <name type="scientific">Podospora didyma</name>
    <dbReference type="NCBI Taxonomy" id="330526"/>
    <lineage>
        <taxon>Eukaryota</taxon>
        <taxon>Fungi</taxon>
        <taxon>Dikarya</taxon>
        <taxon>Ascomycota</taxon>
        <taxon>Pezizomycotina</taxon>
        <taxon>Sordariomycetes</taxon>
        <taxon>Sordariomycetidae</taxon>
        <taxon>Sordariales</taxon>
        <taxon>Podosporaceae</taxon>
        <taxon>Podospora</taxon>
    </lineage>
</organism>
<feature type="transmembrane region" description="Helical" evidence="2">
    <location>
        <begin position="54"/>
        <end position="76"/>
    </location>
</feature>
<reference evidence="4" key="1">
    <citation type="journal article" date="2023" name="Mol. Phylogenet. Evol.">
        <title>Genome-scale phylogeny and comparative genomics of the fungal order Sordariales.</title>
        <authorList>
            <person name="Hensen N."/>
            <person name="Bonometti L."/>
            <person name="Westerberg I."/>
            <person name="Brannstrom I.O."/>
            <person name="Guillou S."/>
            <person name="Cros-Aarteil S."/>
            <person name="Calhoun S."/>
            <person name="Haridas S."/>
            <person name="Kuo A."/>
            <person name="Mondo S."/>
            <person name="Pangilinan J."/>
            <person name="Riley R."/>
            <person name="LaButti K."/>
            <person name="Andreopoulos B."/>
            <person name="Lipzen A."/>
            <person name="Chen C."/>
            <person name="Yan M."/>
            <person name="Daum C."/>
            <person name="Ng V."/>
            <person name="Clum A."/>
            <person name="Steindorff A."/>
            <person name="Ohm R.A."/>
            <person name="Martin F."/>
            <person name="Silar P."/>
            <person name="Natvig D.O."/>
            <person name="Lalanne C."/>
            <person name="Gautier V."/>
            <person name="Ament-Velasquez S.L."/>
            <person name="Kruys A."/>
            <person name="Hutchinson M.I."/>
            <person name="Powell A.J."/>
            <person name="Barry K."/>
            <person name="Miller A.N."/>
            <person name="Grigoriev I.V."/>
            <person name="Debuchy R."/>
            <person name="Gladieux P."/>
            <person name="Hiltunen Thoren M."/>
            <person name="Johannesson H."/>
        </authorList>
    </citation>
    <scope>NUCLEOTIDE SEQUENCE</scope>
    <source>
        <strain evidence="4">CBS 232.78</strain>
    </source>
</reference>
<dbReference type="EMBL" id="JAULSW010000002">
    <property type="protein sequence ID" value="KAK3391050.1"/>
    <property type="molecule type" value="Genomic_DNA"/>
</dbReference>
<evidence type="ECO:0000313" key="5">
    <source>
        <dbReference type="Proteomes" id="UP001285441"/>
    </source>
</evidence>
<name>A0AAE0P0Y7_9PEZI</name>
<dbReference type="AlphaFoldDB" id="A0AAE0P0Y7"/>
<sequence length="184" mass="20855">MEYGPEPLTNIFKLMIPLQFLWAPSLAFSKISIPLLYSRVFAMPLVIWAARRAIVFIALWATATILVGCLICRPFSFTGTRPRQAATTSWCSSAHHHNHNTPSSNKAILELESTSQGGHQRRPFEPLTDDSSRDDDDGITVHSQWNVVQSSAKEQEMWKMKKEPQKNGGDFFVDRLFPFFLGKT</sequence>
<evidence type="ECO:0000256" key="2">
    <source>
        <dbReference type="SAM" id="Phobius"/>
    </source>
</evidence>
<keyword evidence="5" id="KW-1185">Reference proteome</keyword>
<proteinExistence type="predicted"/>
<evidence type="ECO:0000256" key="1">
    <source>
        <dbReference type="SAM" id="MobiDB-lite"/>
    </source>
</evidence>
<feature type="region of interest" description="Disordered" evidence="1">
    <location>
        <begin position="115"/>
        <end position="139"/>
    </location>
</feature>
<keyword evidence="2" id="KW-0812">Transmembrane</keyword>
<reference evidence="4" key="2">
    <citation type="submission" date="2023-06" db="EMBL/GenBank/DDBJ databases">
        <authorList>
            <consortium name="Lawrence Berkeley National Laboratory"/>
            <person name="Haridas S."/>
            <person name="Hensen N."/>
            <person name="Bonometti L."/>
            <person name="Westerberg I."/>
            <person name="Brannstrom I.O."/>
            <person name="Guillou S."/>
            <person name="Cros-Aarteil S."/>
            <person name="Calhoun S."/>
            <person name="Kuo A."/>
            <person name="Mondo S."/>
            <person name="Pangilinan J."/>
            <person name="Riley R."/>
            <person name="LaButti K."/>
            <person name="Andreopoulos B."/>
            <person name="Lipzen A."/>
            <person name="Chen C."/>
            <person name="Yanf M."/>
            <person name="Daum C."/>
            <person name="Ng V."/>
            <person name="Clum A."/>
            <person name="Steindorff A."/>
            <person name="Ohm R."/>
            <person name="Martin F."/>
            <person name="Silar P."/>
            <person name="Natvig D."/>
            <person name="Lalanne C."/>
            <person name="Gautier V."/>
            <person name="Ament-velasquez S.L."/>
            <person name="Kruys A."/>
            <person name="Hutchinson M.I."/>
            <person name="Powell A.J."/>
            <person name="Barry K."/>
            <person name="Miller A.N."/>
            <person name="Grigoriev I.V."/>
            <person name="Debuchy R."/>
            <person name="Gladieux P."/>
            <person name="Thoren M.H."/>
            <person name="Johannesson H."/>
        </authorList>
    </citation>
    <scope>NUCLEOTIDE SEQUENCE</scope>
    <source>
        <strain evidence="4">CBS 232.78</strain>
    </source>
</reference>
<keyword evidence="2" id="KW-0472">Membrane</keyword>
<feature type="transmembrane region" description="Helical" evidence="2">
    <location>
        <begin position="20"/>
        <end position="42"/>
    </location>
</feature>
<feature type="domain" description="Rhodopsin" evidence="3">
    <location>
        <begin position="10"/>
        <end position="77"/>
    </location>
</feature>
<evidence type="ECO:0000259" key="3">
    <source>
        <dbReference type="Pfam" id="PF20684"/>
    </source>
</evidence>
<comment type="caution">
    <text evidence="4">The sequence shown here is derived from an EMBL/GenBank/DDBJ whole genome shotgun (WGS) entry which is preliminary data.</text>
</comment>
<evidence type="ECO:0000313" key="4">
    <source>
        <dbReference type="EMBL" id="KAK3391050.1"/>
    </source>
</evidence>
<keyword evidence="2" id="KW-1133">Transmembrane helix</keyword>
<dbReference type="Proteomes" id="UP001285441">
    <property type="component" value="Unassembled WGS sequence"/>
</dbReference>
<accession>A0AAE0P0Y7</accession>
<gene>
    <name evidence="4" type="ORF">B0H63DRAFT_467150</name>
</gene>